<reference evidence="1" key="1">
    <citation type="submission" date="2016-12" db="EMBL/GenBank/DDBJ databases">
        <authorList>
            <person name="Moulin L."/>
        </authorList>
    </citation>
    <scope>NUCLEOTIDE SEQUENCE [LARGE SCALE GENOMIC DNA]</scope>
    <source>
        <strain evidence="1">STM 7183</strain>
    </source>
</reference>
<dbReference type="AlphaFoldDB" id="A0A1N7RZG6"/>
<evidence type="ECO:0000313" key="1">
    <source>
        <dbReference type="EMBL" id="SIT40522.1"/>
    </source>
</evidence>
<dbReference type="Proteomes" id="UP000195569">
    <property type="component" value="Unassembled WGS sequence"/>
</dbReference>
<keyword evidence="2" id="KW-1185">Reference proteome</keyword>
<dbReference type="EMBL" id="CYGY02000024">
    <property type="protein sequence ID" value="SIT40522.1"/>
    <property type="molecule type" value="Genomic_DNA"/>
</dbReference>
<sequence>MERGDEAGRFWLRVNLLVANGDDYRPSASFDDIEGIRFVQCNNSSLAHVPDVISTSSSKRVFSLDDR</sequence>
<proteinExistence type="predicted"/>
<comment type="caution">
    <text evidence="1">The sequence shown here is derived from an EMBL/GenBank/DDBJ whole genome shotgun (WGS) entry which is preliminary data.</text>
</comment>
<evidence type="ECO:0000313" key="2">
    <source>
        <dbReference type="Proteomes" id="UP000195569"/>
    </source>
</evidence>
<accession>A0A1N7RZG6</accession>
<protein>
    <submittedName>
        <fullName evidence="1">Uncharacterized protein</fullName>
    </submittedName>
</protein>
<organism evidence="1 2">
    <name type="scientific">Paraburkholderia piptadeniae</name>
    <dbReference type="NCBI Taxonomy" id="1701573"/>
    <lineage>
        <taxon>Bacteria</taxon>
        <taxon>Pseudomonadati</taxon>
        <taxon>Pseudomonadota</taxon>
        <taxon>Betaproteobacteria</taxon>
        <taxon>Burkholderiales</taxon>
        <taxon>Burkholderiaceae</taxon>
        <taxon>Paraburkholderia</taxon>
    </lineage>
</organism>
<gene>
    <name evidence="1" type="ORF">BN2476_240207</name>
</gene>
<name>A0A1N7RZG6_9BURK</name>